<proteinExistence type="predicted"/>
<reference evidence="1" key="2">
    <citation type="journal article" date="2015" name="Data Brief">
        <title>Shoot transcriptome of the giant reed, Arundo donax.</title>
        <authorList>
            <person name="Barrero R.A."/>
            <person name="Guerrero F.D."/>
            <person name="Moolhuijzen P."/>
            <person name="Goolsby J.A."/>
            <person name="Tidwell J."/>
            <person name="Bellgard S.E."/>
            <person name="Bellgard M.I."/>
        </authorList>
    </citation>
    <scope>NUCLEOTIDE SEQUENCE</scope>
    <source>
        <tissue evidence="1">Shoot tissue taken approximately 20 cm above the soil surface</tissue>
    </source>
</reference>
<evidence type="ECO:0000313" key="1">
    <source>
        <dbReference type="EMBL" id="JAE13402.1"/>
    </source>
</evidence>
<reference evidence="1" key="1">
    <citation type="submission" date="2014-09" db="EMBL/GenBank/DDBJ databases">
        <authorList>
            <person name="Magalhaes I.L.F."/>
            <person name="Oliveira U."/>
            <person name="Santos F.R."/>
            <person name="Vidigal T.H.D.A."/>
            <person name="Brescovit A.D."/>
            <person name="Santos A.J."/>
        </authorList>
    </citation>
    <scope>NUCLEOTIDE SEQUENCE</scope>
    <source>
        <tissue evidence="1">Shoot tissue taken approximately 20 cm above the soil surface</tissue>
    </source>
</reference>
<sequence length="47" mass="5497">MQGDYDGYNLLGPMAEFGWVLAHPSQLYHFIYLWPAINYQPRRPRGG</sequence>
<dbReference type="AlphaFoldDB" id="A0A0A9FM21"/>
<dbReference type="EMBL" id="GBRH01184494">
    <property type="protein sequence ID" value="JAE13402.1"/>
    <property type="molecule type" value="Transcribed_RNA"/>
</dbReference>
<accession>A0A0A9FM21</accession>
<name>A0A0A9FM21_ARUDO</name>
<organism evidence="1">
    <name type="scientific">Arundo donax</name>
    <name type="common">Giant reed</name>
    <name type="synonym">Donax arundinaceus</name>
    <dbReference type="NCBI Taxonomy" id="35708"/>
    <lineage>
        <taxon>Eukaryota</taxon>
        <taxon>Viridiplantae</taxon>
        <taxon>Streptophyta</taxon>
        <taxon>Embryophyta</taxon>
        <taxon>Tracheophyta</taxon>
        <taxon>Spermatophyta</taxon>
        <taxon>Magnoliopsida</taxon>
        <taxon>Liliopsida</taxon>
        <taxon>Poales</taxon>
        <taxon>Poaceae</taxon>
        <taxon>PACMAD clade</taxon>
        <taxon>Arundinoideae</taxon>
        <taxon>Arundineae</taxon>
        <taxon>Arundo</taxon>
    </lineage>
</organism>
<protein>
    <submittedName>
        <fullName evidence="1">Uncharacterized protein</fullName>
    </submittedName>
</protein>